<dbReference type="EC" id="3.4.13.9" evidence="6"/>
<dbReference type="AlphaFoldDB" id="A0A075R047"/>
<evidence type="ECO:0000256" key="3">
    <source>
        <dbReference type="ARBA" id="ARBA00022801"/>
    </source>
</evidence>
<dbReference type="Pfam" id="PF01321">
    <property type="entry name" value="Creatinase_N"/>
    <property type="match status" value="1"/>
</dbReference>
<dbReference type="EMBL" id="CP007806">
    <property type="protein sequence ID" value="AIG25982.1"/>
    <property type="molecule type" value="Genomic_DNA"/>
</dbReference>
<dbReference type="eggNOG" id="COG0006">
    <property type="taxonomic scope" value="Bacteria"/>
</dbReference>
<dbReference type="CDD" id="cd01092">
    <property type="entry name" value="APP-like"/>
    <property type="match status" value="1"/>
</dbReference>
<gene>
    <name evidence="6" type="ORF">BRLA_c016580</name>
</gene>
<keyword evidence="7" id="KW-1185">Reference proteome</keyword>
<evidence type="ECO:0000313" key="7">
    <source>
        <dbReference type="Proteomes" id="UP000005850"/>
    </source>
</evidence>
<feature type="domain" description="Creatinase N-terminal" evidence="5">
    <location>
        <begin position="4"/>
        <end position="128"/>
    </location>
</feature>
<name>A0A075R047_BRELA</name>
<dbReference type="SUPFAM" id="SSF53092">
    <property type="entry name" value="Creatinase/prolidase N-terminal domain"/>
    <property type="match status" value="1"/>
</dbReference>
<dbReference type="FunFam" id="3.90.230.10:FF:000014">
    <property type="entry name" value="Aminopeptidase P family protein"/>
    <property type="match status" value="1"/>
</dbReference>
<dbReference type="InterPro" id="IPR029149">
    <property type="entry name" value="Creatin/AminoP/Spt16_N"/>
</dbReference>
<keyword evidence="6" id="KW-0645">Protease</keyword>
<dbReference type="InterPro" id="IPR036005">
    <property type="entry name" value="Creatinase/aminopeptidase-like"/>
</dbReference>
<protein>
    <submittedName>
        <fullName evidence="6">Xaa-Pro dipeptidase</fullName>
        <ecNumber evidence="6">3.4.13.9</ecNumber>
    </submittedName>
</protein>
<dbReference type="Gene3D" id="3.90.230.10">
    <property type="entry name" value="Creatinase/methionine aminopeptidase superfamily"/>
    <property type="match status" value="1"/>
</dbReference>
<dbReference type="GO" id="GO:0004177">
    <property type="term" value="F:aminopeptidase activity"/>
    <property type="evidence" value="ECO:0007669"/>
    <property type="project" value="UniProtKB-ARBA"/>
</dbReference>
<feature type="domain" description="Peptidase M24" evidence="4">
    <location>
        <begin position="137"/>
        <end position="339"/>
    </location>
</feature>
<accession>A0A075R047</accession>
<reference evidence="6 7" key="1">
    <citation type="journal article" date="2011" name="J. Bacteriol.">
        <title>Genome sequence of Brevibacillus laterosporus LMG 15441, a pathogen of invertebrates.</title>
        <authorList>
            <person name="Djukic M."/>
            <person name="Poehlein A."/>
            <person name="Thurmer A."/>
            <person name="Daniel R."/>
        </authorList>
    </citation>
    <scope>NUCLEOTIDE SEQUENCE [LARGE SCALE GENOMIC DNA]</scope>
    <source>
        <strain evidence="6 7">LMG 15441</strain>
    </source>
</reference>
<dbReference type="PANTHER" id="PTHR46112:SF3">
    <property type="entry name" value="AMINOPEPTIDASE YPDF"/>
    <property type="match status" value="1"/>
</dbReference>
<dbReference type="InterPro" id="IPR000587">
    <property type="entry name" value="Creatinase_N"/>
</dbReference>
<sequence length="357" mass="39481">MSHRLEKLRAVLKEQNVDALIIESEVNRQYISNFSGSTGWAIVSLDQAKFVTDFRYIEQATNECTGFEVINNKRQALPTIKQVLQDMKVAKVGFEAEHTSYATFEAWKQTLDHVELVATKGLVEKLRLYKDEAEIAIMRQAAQLSDAAFAHVIKMIKPGIREIDVASELEYYMRKHGAKGSGFDIIVASGKRGALPHGRASEKVIEAGDMVTIDFGAHYEGYHSDMTRTFAVGEPDPKMKEIYEIVLRAELEGVNRVKVGMTGKEVDALTRDIIKEAGYGDYYGHAAGHGLGMDVHEAPAVSMLSDTVLEPGMVITIEPGIYVEGLGGVRIEDDVVLTENGIEILNKTPKELLILPV</sequence>
<evidence type="ECO:0000259" key="4">
    <source>
        <dbReference type="Pfam" id="PF00557"/>
    </source>
</evidence>
<evidence type="ECO:0000256" key="1">
    <source>
        <dbReference type="ARBA" id="ARBA00001936"/>
    </source>
</evidence>
<evidence type="ECO:0000259" key="5">
    <source>
        <dbReference type="Pfam" id="PF01321"/>
    </source>
</evidence>
<organism evidence="6 7">
    <name type="scientific">Brevibacillus laterosporus LMG 15441</name>
    <dbReference type="NCBI Taxonomy" id="1042163"/>
    <lineage>
        <taxon>Bacteria</taxon>
        <taxon>Bacillati</taxon>
        <taxon>Bacillota</taxon>
        <taxon>Bacilli</taxon>
        <taxon>Bacillales</taxon>
        <taxon>Paenibacillaceae</taxon>
        <taxon>Brevibacillus</taxon>
    </lineage>
</organism>
<dbReference type="STRING" id="1042163.BRLA_c016580"/>
<dbReference type="Gene3D" id="3.40.350.10">
    <property type="entry name" value="Creatinase/prolidase N-terminal domain"/>
    <property type="match status" value="1"/>
</dbReference>
<dbReference type="InterPro" id="IPR001714">
    <property type="entry name" value="Pept_M24_MAP"/>
</dbReference>
<dbReference type="GO" id="GO:0008235">
    <property type="term" value="F:metalloexopeptidase activity"/>
    <property type="evidence" value="ECO:0007669"/>
    <property type="project" value="UniProtKB-ARBA"/>
</dbReference>
<comment type="cofactor">
    <cofactor evidence="1">
        <name>Mn(2+)</name>
        <dbReference type="ChEBI" id="CHEBI:29035"/>
    </cofactor>
</comment>
<dbReference type="PRINTS" id="PR00599">
    <property type="entry name" value="MAPEPTIDASE"/>
</dbReference>
<dbReference type="SUPFAM" id="SSF55920">
    <property type="entry name" value="Creatinase/aminopeptidase"/>
    <property type="match status" value="1"/>
</dbReference>
<keyword evidence="6" id="KW-0224">Dipeptidase</keyword>
<comment type="similarity">
    <text evidence="2">Belongs to the peptidase M24B family.</text>
</comment>
<evidence type="ECO:0000313" key="6">
    <source>
        <dbReference type="EMBL" id="AIG25982.1"/>
    </source>
</evidence>
<evidence type="ECO:0000256" key="2">
    <source>
        <dbReference type="ARBA" id="ARBA00008766"/>
    </source>
</evidence>
<dbReference type="Pfam" id="PF00557">
    <property type="entry name" value="Peptidase_M24"/>
    <property type="match status" value="1"/>
</dbReference>
<dbReference type="RefSeq" id="WP_041752026.1">
    <property type="nucleotide sequence ID" value="NZ_CP007806.1"/>
</dbReference>
<dbReference type="Proteomes" id="UP000005850">
    <property type="component" value="Chromosome"/>
</dbReference>
<keyword evidence="3 6" id="KW-0378">Hydrolase</keyword>
<dbReference type="GO" id="GO:0102009">
    <property type="term" value="F:proline dipeptidase activity"/>
    <property type="evidence" value="ECO:0007669"/>
    <property type="project" value="UniProtKB-EC"/>
</dbReference>
<dbReference type="InterPro" id="IPR000994">
    <property type="entry name" value="Pept_M24"/>
</dbReference>
<dbReference type="HOGENOM" id="CLU_017266_4_0_9"/>
<dbReference type="InterPro" id="IPR050659">
    <property type="entry name" value="Peptidase_M24B"/>
</dbReference>
<dbReference type="KEGG" id="blr:BRLA_c016580"/>
<dbReference type="PANTHER" id="PTHR46112">
    <property type="entry name" value="AMINOPEPTIDASE"/>
    <property type="match status" value="1"/>
</dbReference>
<proteinExistence type="inferred from homology"/>